<keyword evidence="4" id="KW-1185">Reference proteome</keyword>
<feature type="region of interest" description="Disordered" evidence="2">
    <location>
        <begin position="1"/>
        <end position="23"/>
    </location>
</feature>
<evidence type="ECO:0000256" key="2">
    <source>
        <dbReference type="SAM" id="MobiDB-lite"/>
    </source>
</evidence>
<sequence>MNVDGAEVQTTAGDGAGSGEPGGAVAVERAAGAAEAALERASGLRNAGRTAEAVRVYGQALEDGARAGSAMLQADAYLGLGDCALDRGDLERLLSCCAKAERLLADQDLPVRAPALRGRALAHLQTRDLRYGCHLLEQAVDELHAHEAPEDAAEAGAAGPGAAGEDGGAATARALVLLYATLISPYVDLGERERAARAAEVAETLLPRTRDPQVRAYLRRQAARWLTTEGRFGDALEALAEAEAAYRRQGIRIEVAQSRWARGYVLAQQGALEEAERELTAARDELREVGSQLITMQVEVELADVWRRRGKSVEAAALLGRMLRELRGDHGAVHAAAAHHLLGVILEGSDPGAAERHYRAALVLRHQSRLAGDLAVTCRRLGDLLHRIGRTPEAVDVYRFGLSGLSGPGTTTLGDS</sequence>
<reference evidence="3 4" key="1">
    <citation type="submission" date="2016-10" db="EMBL/GenBank/DDBJ databases">
        <title>Genome sequence of Streptomyces gilvigriseus MUSC 26.</title>
        <authorList>
            <person name="Lee L.-H."/>
            <person name="Ser H.-L."/>
        </authorList>
    </citation>
    <scope>NUCLEOTIDE SEQUENCE [LARGE SCALE GENOMIC DNA]</scope>
    <source>
        <strain evidence="3 4">MUSC 26</strain>
    </source>
</reference>
<keyword evidence="1" id="KW-0175">Coiled coil</keyword>
<dbReference type="Proteomes" id="UP000243342">
    <property type="component" value="Unassembled WGS sequence"/>
</dbReference>
<dbReference type="InterPro" id="IPR011990">
    <property type="entry name" value="TPR-like_helical_dom_sf"/>
</dbReference>
<evidence type="ECO:0000313" key="3">
    <source>
        <dbReference type="EMBL" id="OIV35733.1"/>
    </source>
</evidence>
<name>A0A1J7BAU5_9ACTN</name>
<dbReference type="EMBL" id="MLCF01000132">
    <property type="protein sequence ID" value="OIV35733.1"/>
    <property type="molecule type" value="Genomic_DNA"/>
</dbReference>
<protein>
    <recommendedName>
        <fullName evidence="5">Tetratricopeptide repeat protein</fullName>
    </recommendedName>
</protein>
<comment type="caution">
    <text evidence="3">The sequence shown here is derived from an EMBL/GenBank/DDBJ whole genome shotgun (WGS) entry which is preliminary data.</text>
</comment>
<evidence type="ECO:0000256" key="1">
    <source>
        <dbReference type="SAM" id="Coils"/>
    </source>
</evidence>
<dbReference type="SUPFAM" id="SSF48452">
    <property type="entry name" value="TPR-like"/>
    <property type="match status" value="2"/>
</dbReference>
<proteinExistence type="predicted"/>
<feature type="coiled-coil region" evidence="1">
    <location>
        <begin position="265"/>
        <end position="292"/>
    </location>
</feature>
<accession>A0A1J7BAU5</accession>
<dbReference type="STRING" id="1428644.BIV57_19850"/>
<organism evidence="3 4">
    <name type="scientific">Mangrovactinospora gilvigrisea</name>
    <dbReference type="NCBI Taxonomy" id="1428644"/>
    <lineage>
        <taxon>Bacteria</taxon>
        <taxon>Bacillati</taxon>
        <taxon>Actinomycetota</taxon>
        <taxon>Actinomycetes</taxon>
        <taxon>Kitasatosporales</taxon>
        <taxon>Streptomycetaceae</taxon>
        <taxon>Mangrovactinospora</taxon>
    </lineage>
</organism>
<evidence type="ECO:0000313" key="4">
    <source>
        <dbReference type="Proteomes" id="UP000243342"/>
    </source>
</evidence>
<evidence type="ECO:0008006" key="5">
    <source>
        <dbReference type="Google" id="ProtNLM"/>
    </source>
</evidence>
<dbReference type="AlphaFoldDB" id="A0A1J7BAU5"/>
<dbReference type="Gene3D" id="1.25.40.10">
    <property type="entry name" value="Tetratricopeptide repeat domain"/>
    <property type="match status" value="2"/>
</dbReference>
<gene>
    <name evidence="3" type="ORF">BIV57_19850</name>
</gene>